<dbReference type="Pfam" id="PF00443">
    <property type="entry name" value="UCH"/>
    <property type="match status" value="1"/>
</dbReference>
<protein>
    <recommendedName>
        <fullName evidence="2">USP domain-containing protein</fullName>
    </recommendedName>
</protein>
<keyword evidence="4" id="KW-1185">Reference proteome</keyword>
<proteinExistence type="predicted"/>
<dbReference type="Proteomes" id="UP001295684">
    <property type="component" value="Unassembled WGS sequence"/>
</dbReference>
<dbReference type="GO" id="GO:0000289">
    <property type="term" value="P:nuclear-transcribed mRNA poly(A) tail shortening"/>
    <property type="evidence" value="ECO:0007669"/>
    <property type="project" value="TreeGrafter"/>
</dbReference>
<dbReference type="GO" id="GO:0004843">
    <property type="term" value="F:cysteine-type deubiquitinase activity"/>
    <property type="evidence" value="ECO:0007669"/>
    <property type="project" value="InterPro"/>
</dbReference>
<dbReference type="GO" id="GO:0016579">
    <property type="term" value="P:protein deubiquitination"/>
    <property type="evidence" value="ECO:0007669"/>
    <property type="project" value="InterPro"/>
</dbReference>
<sequence length="662" mass="75536">MKDPCALKRKNEGSGFENYALKCKDHLRKLEEASRDKKERDKMEKRKLTMVVLMYAEANDVDGKNSKSRESLLKTPFMRALNTILKDTAGDGSEEHKETVDDTLDNVTSAILKIYDEHFDRGLSWKQSEGKLINLPERGCTKKEISCSLEVQPQLCKDQKVDEIKIREETKISNCFEEDKTSDIGNRSNSQLETSNAYCKANRSQNAQDSQPKESLNGADLSAQPIPKYLIKVNDESEDTFSVQNVNESIVKHSRRVGKERKCNTCMNDENEASDQLEAPRGQDLNKTFDGFDNHKTLCYETYKDTQPISSKGVSKSVVPCNDPSVNEEEEKLSVEKPLQEETKLNCSHIRSENKNNSEMVVSILMLLSIPELEEYLARLKPPRGRSKKFWLQTRKCLKKMHHLVIKDFKNNIKSSELSTLSYRPGENSDYKELDKVAQYILYLLENLKRELNDSDENSAPSLRSGNNKSSKKDSKRNSNIIDELFGGIYEITTSCKNCSKEGKETELFISIALSREDGKNASSFRKCIEKSMEESSLITDCNKCGATGLCTVSKRCVKVPRYLILSANQKNCAEEEKLEDAFSYPRQFYLNFPAMRRIEYGFKSVIYPSADQKPNNYSLYCKNGNDWKYFDGQKIKEASMKQALNKDPVLLMYELGTKSTT</sequence>
<evidence type="ECO:0000259" key="2">
    <source>
        <dbReference type="PROSITE" id="PS50235"/>
    </source>
</evidence>
<dbReference type="AlphaFoldDB" id="A0AAD1X3W9"/>
<evidence type="ECO:0000313" key="3">
    <source>
        <dbReference type="EMBL" id="CAI2359774.1"/>
    </source>
</evidence>
<dbReference type="InterPro" id="IPR050785">
    <property type="entry name" value="PAN2-PAN3_catalytic_subunit"/>
</dbReference>
<dbReference type="EMBL" id="CAMPGE010001008">
    <property type="protein sequence ID" value="CAI2359774.1"/>
    <property type="molecule type" value="Genomic_DNA"/>
</dbReference>
<comment type="caution">
    <text evidence="3">The sequence shown here is derived from an EMBL/GenBank/DDBJ whole genome shotgun (WGS) entry which is preliminary data.</text>
</comment>
<dbReference type="PANTHER" id="PTHR15728">
    <property type="entry name" value="DEADENYLATION COMPLEX CATALYTIC SUBUNIT PAN2"/>
    <property type="match status" value="1"/>
</dbReference>
<dbReference type="InterPro" id="IPR038765">
    <property type="entry name" value="Papain-like_cys_pep_sf"/>
</dbReference>
<dbReference type="InterPro" id="IPR028889">
    <property type="entry name" value="USP"/>
</dbReference>
<name>A0AAD1X3W9_EUPCR</name>
<feature type="domain" description="USP" evidence="2">
    <location>
        <begin position="348"/>
        <end position="657"/>
    </location>
</feature>
<dbReference type="GO" id="GO:0031251">
    <property type="term" value="C:PAN complex"/>
    <property type="evidence" value="ECO:0007669"/>
    <property type="project" value="TreeGrafter"/>
</dbReference>
<feature type="region of interest" description="Disordered" evidence="1">
    <location>
        <begin position="180"/>
        <end position="221"/>
    </location>
</feature>
<evidence type="ECO:0000256" key="1">
    <source>
        <dbReference type="SAM" id="MobiDB-lite"/>
    </source>
</evidence>
<feature type="region of interest" description="Disordered" evidence="1">
    <location>
        <begin position="313"/>
        <end position="337"/>
    </location>
</feature>
<feature type="region of interest" description="Disordered" evidence="1">
    <location>
        <begin position="455"/>
        <end position="476"/>
    </location>
</feature>
<gene>
    <name evidence="3" type="ORF">ECRASSUSDP1_LOCUS1068</name>
</gene>
<feature type="compositionally biased region" description="Polar residues" evidence="1">
    <location>
        <begin position="183"/>
        <end position="214"/>
    </location>
</feature>
<accession>A0AAD1X3W9</accession>
<organism evidence="3 4">
    <name type="scientific">Euplotes crassus</name>
    <dbReference type="NCBI Taxonomy" id="5936"/>
    <lineage>
        <taxon>Eukaryota</taxon>
        <taxon>Sar</taxon>
        <taxon>Alveolata</taxon>
        <taxon>Ciliophora</taxon>
        <taxon>Intramacronucleata</taxon>
        <taxon>Spirotrichea</taxon>
        <taxon>Hypotrichia</taxon>
        <taxon>Euplotida</taxon>
        <taxon>Euplotidae</taxon>
        <taxon>Moneuplotes</taxon>
    </lineage>
</organism>
<dbReference type="InterPro" id="IPR001394">
    <property type="entry name" value="Peptidase_C19_UCH"/>
</dbReference>
<dbReference type="GO" id="GO:0004535">
    <property type="term" value="F:poly(A)-specific ribonuclease activity"/>
    <property type="evidence" value="ECO:0007669"/>
    <property type="project" value="TreeGrafter"/>
</dbReference>
<reference evidence="3" key="1">
    <citation type="submission" date="2023-07" db="EMBL/GenBank/DDBJ databases">
        <authorList>
            <consortium name="AG Swart"/>
            <person name="Singh M."/>
            <person name="Singh A."/>
            <person name="Seah K."/>
            <person name="Emmerich C."/>
        </authorList>
    </citation>
    <scope>NUCLEOTIDE SEQUENCE</scope>
    <source>
        <strain evidence="3">DP1</strain>
    </source>
</reference>
<dbReference type="SUPFAM" id="SSF54001">
    <property type="entry name" value="Cysteine proteinases"/>
    <property type="match status" value="1"/>
</dbReference>
<dbReference type="Gene3D" id="3.90.70.10">
    <property type="entry name" value="Cysteine proteinases"/>
    <property type="match status" value="1"/>
</dbReference>
<dbReference type="PROSITE" id="PS50235">
    <property type="entry name" value="USP_3"/>
    <property type="match status" value="1"/>
</dbReference>
<dbReference type="GO" id="GO:0000932">
    <property type="term" value="C:P-body"/>
    <property type="evidence" value="ECO:0007669"/>
    <property type="project" value="TreeGrafter"/>
</dbReference>
<dbReference type="PANTHER" id="PTHR15728:SF0">
    <property type="entry name" value="PAN2-PAN3 DEADENYLATION COMPLEX CATALYTIC SUBUNIT PAN2"/>
    <property type="match status" value="1"/>
</dbReference>
<evidence type="ECO:0000313" key="4">
    <source>
        <dbReference type="Proteomes" id="UP001295684"/>
    </source>
</evidence>